<dbReference type="EMBL" id="CP100355">
    <property type="protein sequence ID" value="UTF54777.1"/>
    <property type="molecule type" value="Genomic_DNA"/>
</dbReference>
<dbReference type="Gene3D" id="1.10.3720.10">
    <property type="entry name" value="MetI-like"/>
    <property type="match status" value="1"/>
</dbReference>
<evidence type="ECO:0000256" key="6">
    <source>
        <dbReference type="ARBA" id="ARBA00023136"/>
    </source>
</evidence>
<feature type="transmembrane region" description="Helical" evidence="7">
    <location>
        <begin position="218"/>
        <end position="238"/>
    </location>
</feature>
<dbReference type="InterPro" id="IPR000515">
    <property type="entry name" value="MetI-like"/>
</dbReference>
<feature type="transmembrane region" description="Helical" evidence="7">
    <location>
        <begin position="107"/>
        <end position="133"/>
    </location>
</feature>
<keyword evidence="2 7" id="KW-0813">Transport</keyword>
<dbReference type="InterPro" id="IPR025966">
    <property type="entry name" value="OppC_N"/>
</dbReference>
<name>A0A9E7SW89_9EURY</name>
<comment type="subcellular location">
    <subcellularLocation>
        <location evidence="1 7">Cell membrane</location>
        <topology evidence="1 7">Multi-pass membrane protein</topology>
    </subcellularLocation>
</comment>
<evidence type="ECO:0000256" key="5">
    <source>
        <dbReference type="ARBA" id="ARBA00022989"/>
    </source>
</evidence>
<protein>
    <submittedName>
        <fullName evidence="9">ABC transporter permease</fullName>
    </submittedName>
</protein>
<accession>A0A9E7SW89</accession>
<dbReference type="PANTHER" id="PTHR43386:SF1">
    <property type="entry name" value="D,D-DIPEPTIDE TRANSPORT SYSTEM PERMEASE PROTEIN DDPC-RELATED"/>
    <property type="match status" value="1"/>
</dbReference>
<dbReference type="CDD" id="cd06261">
    <property type="entry name" value="TM_PBP2"/>
    <property type="match status" value="1"/>
</dbReference>
<dbReference type="InterPro" id="IPR050366">
    <property type="entry name" value="BP-dependent_transpt_permease"/>
</dbReference>
<dbReference type="Pfam" id="PF12911">
    <property type="entry name" value="OppC_N"/>
    <property type="match status" value="1"/>
</dbReference>
<feature type="transmembrane region" description="Helical" evidence="7">
    <location>
        <begin position="272"/>
        <end position="293"/>
    </location>
</feature>
<evidence type="ECO:0000313" key="9">
    <source>
        <dbReference type="EMBL" id="UTF54777.1"/>
    </source>
</evidence>
<keyword evidence="4 7" id="KW-0812">Transmembrane</keyword>
<keyword evidence="10" id="KW-1185">Reference proteome</keyword>
<evidence type="ECO:0000256" key="4">
    <source>
        <dbReference type="ARBA" id="ARBA00022692"/>
    </source>
</evidence>
<evidence type="ECO:0000259" key="8">
    <source>
        <dbReference type="PROSITE" id="PS50928"/>
    </source>
</evidence>
<dbReference type="GO" id="GO:0005886">
    <property type="term" value="C:plasma membrane"/>
    <property type="evidence" value="ECO:0007669"/>
    <property type="project" value="UniProtKB-SubCell"/>
</dbReference>
<organism evidence="9 10">
    <name type="scientific">Natronosalvus rutilus</name>
    <dbReference type="NCBI Taxonomy" id="2953753"/>
    <lineage>
        <taxon>Archaea</taxon>
        <taxon>Methanobacteriati</taxon>
        <taxon>Methanobacteriota</taxon>
        <taxon>Stenosarchaea group</taxon>
        <taxon>Halobacteria</taxon>
        <taxon>Halobacteriales</taxon>
        <taxon>Natrialbaceae</taxon>
        <taxon>Natronosalvus</taxon>
    </lineage>
</organism>
<keyword evidence="6 7" id="KW-0472">Membrane</keyword>
<dbReference type="KEGG" id="sawl:NGM29_05785"/>
<comment type="similarity">
    <text evidence="7">Belongs to the binding-protein-dependent transport system permease family.</text>
</comment>
<gene>
    <name evidence="9" type="ORF">NGM29_05785</name>
</gene>
<evidence type="ECO:0000313" key="10">
    <source>
        <dbReference type="Proteomes" id="UP001056855"/>
    </source>
</evidence>
<dbReference type="InterPro" id="IPR035906">
    <property type="entry name" value="MetI-like_sf"/>
</dbReference>
<evidence type="ECO:0000256" key="3">
    <source>
        <dbReference type="ARBA" id="ARBA00022475"/>
    </source>
</evidence>
<sequence length="308" mass="33589">MTTKEYTTGQSGSSRVEKYVQSVRQILKEQGRVFIQSRMALAGVAILLFYTFVAIFAPILAPYGPQERHYAADGSWMSLEPPSLAHPLGTTESGYDVLSQVIMGSRIALFVGLLGAFMVAVIGTAVGVVAGYYGGAVDEGLMRFVDILYGLPFVPFVIVITLIFTPSIWNIIFGIALLYWLSTARVVRSEVLSIKERPYIEAAQASGASHRRVMFVHVLPNVLPISALYAAIAVGYSITAEASISFLGFGDPSVASWGVMLNQVYHTQSLEAWWWLLPPGLSITLVVMGAYLAGRGYEEIVNPQLREP</sequence>
<dbReference type="AlphaFoldDB" id="A0A9E7SW89"/>
<dbReference type="PANTHER" id="PTHR43386">
    <property type="entry name" value="OLIGOPEPTIDE TRANSPORT SYSTEM PERMEASE PROTEIN APPC"/>
    <property type="match status" value="1"/>
</dbReference>
<feature type="transmembrane region" description="Helical" evidence="7">
    <location>
        <begin position="39"/>
        <end position="61"/>
    </location>
</feature>
<proteinExistence type="inferred from homology"/>
<evidence type="ECO:0000256" key="1">
    <source>
        <dbReference type="ARBA" id="ARBA00004651"/>
    </source>
</evidence>
<dbReference type="Proteomes" id="UP001056855">
    <property type="component" value="Chromosome"/>
</dbReference>
<dbReference type="GO" id="GO:0055085">
    <property type="term" value="P:transmembrane transport"/>
    <property type="evidence" value="ECO:0007669"/>
    <property type="project" value="InterPro"/>
</dbReference>
<dbReference type="Pfam" id="PF00528">
    <property type="entry name" value="BPD_transp_1"/>
    <property type="match status" value="1"/>
</dbReference>
<keyword evidence="5 7" id="KW-1133">Transmembrane helix</keyword>
<reference evidence="9" key="1">
    <citation type="submission" date="2022-06" db="EMBL/GenBank/DDBJ databases">
        <title>Diverse halophilic archaea isolated from saline environments.</title>
        <authorList>
            <person name="Cui H.-L."/>
        </authorList>
    </citation>
    <scope>NUCLEOTIDE SEQUENCE</scope>
    <source>
        <strain evidence="9">WLHS1</strain>
    </source>
</reference>
<feature type="domain" description="ABC transmembrane type-1" evidence="8">
    <location>
        <begin position="105"/>
        <end position="294"/>
    </location>
</feature>
<keyword evidence="3" id="KW-1003">Cell membrane</keyword>
<dbReference type="PROSITE" id="PS50928">
    <property type="entry name" value="ABC_TM1"/>
    <property type="match status" value="1"/>
</dbReference>
<dbReference type="GeneID" id="73289537"/>
<evidence type="ECO:0000256" key="2">
    <source>
        <dbReference type="ARBA" id="ARBA00022448"/>
    </source>
</evidence>
<evidence type="ECO:0000256" key="7">
    <source>
        <dbReference type="RuleBase" id="RU363032"/>
    </source>
</evidence>
<feature type="transmembrane region" description="Helical" evidence="7">
    <location>
        <begin position="153"/>
        <end position="181"/>
    </location>
</feature>
<dbReference type="RefSeq" id="WP_254159483.1">
    <property type="nucleotide sequence ID" value="NZ_CP100355.1"/>
</dbReference>
<dbReference type="SUPFAM" id="SSF161098">
    <property type="entry name" value="MetI-like"/>
    <property type="match status" value="1"/>
</dbReference>